<gene>
    <name evidence="1" type="ORF">LCGC14_0978170</name>
</gene>
<accession>A0A0F9NE24</accession>
<name>A0A0F9NE24_9ZZZZ</name>
<comment type="caution">
    <text evidence="1">The sequence shown here is derived from an EMBL/GenBank/DDBJ whole genome shotgun (WGS) entry which is preliminary data.</text>
</comment>
<evidence type="ECO:0000313" key="1">
    <source>
        <dbReference type="EMBL" id="KKN16224.1"/>
    </source>
</evidence>
<proteinExistence type="predicted"/>
<dbReference type="EMBL" id="LAZR01003636">
    <property type="protein sequence ID" value="KKN16224.1"/>
    <property type="molecule type" value="Genomic_DNA"/>
</dbReference>
<dbReference type="AlphaFoldDB" id="A0A0F9NE24"/>
<sequence length="211" mass="24034">MNRDIILECTQVNVNYMRLPAGMVDGYPDLVALYKRIAHQSRDCAQAWVDNRPCPRHEPAVDAFWWGVVSWSEAFGNVVGADPSEWAATFVAPHEEFAGYLRPRSRGESLQAVGRNPGELVMNLDAAWMMMVVKLTAQFGLFQHLKDYGAMMQARSLDQELSRPGSPAYKAYLESDLVFFRQLFKNFSFRQETVVRLSEWLNDLEGYTASI</sequence>
<organism evidence="1">
    <name type="scientific">marine sediment metagenome</name>
    <dbReference type="NCBI Taxonomy" id="412755"/>
    <lineage>
        <taxon>unclassified sequences</taxon>
        <taxon>metagenomes</taxon>
        <taxon>ecological metagenomes</taxon>
    </lineage>
</organism>
<reference evidence="1" key="1">
    <citation type="journal article" date="2015" name="Nature">
        <title>Complex archaea that bridge the gap between prokaryotes and eukaryotes.</title>
        <authorList>
            <person name="Spang A."/>
            <person name="Saw J.H."/>
            <person name="Jorgensen S.L."/>
            <person name="Zaremba-Niedzwiedzka K."/>
            <person name="Martijn J."/>
            <person name="Lind A.E."/>
            <person name="van Eijk R."/>
            <person name="Schleper C."/>
            <person name="Guy L."/>
            <person name="Ettema T.J."/>
        </authorList>
    </citation>
    <scope>NUCLEOTIDE SEQUENCE</scope>
</reference>
<protein>
    <submittedName>
        <fullName evidence="1">Uncharacterized protein</fullName>
    </submittedName>
</protein>